<evidence type="ECO:0000313" key="1">
    <source>
        <dbReference type="EMBL" id="KAJ9646327.1"/>
    </source>
</evidence>
<proteinExistence type="predicted"/>
<gene>
    <name evidence="1" type="ORF">H2199_002376</name>
</gene>
<name>A0ACC2ZFY8_9PEZI</name>
<dbReference type="EMBL" id="JAPDRP010000006">
    <property type="protein sequence ID" value="KAJ9646327.1"/>
    <property type="molecule type" value="Genomic_DNA"/>
</dbReference>
<organism evidence="1 2">
    <name type="scientific">Coniosporium tulheliwenetii</name>
    <dbReference type="NCBI Taxonomy" id="3383036"/>
    <lineage>
        <taxon>Eukaryota</taxon>
        <taxon>Fungi</taxon>
        <taxon>Dikarya</taxon>
        <taxon>Ascomycota</taxon>
        <taxon>Pezizomycotina</taxon>
        <taxon>Dothideomycetes</taxon>
        <taxon>Dothideomycetes incertae sedis</taxon>
        <taxon>Coniosporium</taxon>
    </lineage>
</organism>
<comment type="caution">
    <text evidence="1">The sequence shown here is derived from an EMBL/GenBank/DDBJ whole genome shotgun (WGS) entry which is preliminary data.</text>
</comment>
<evidence type="ECO:0000313" key="2">
    <source>
        <dbReference type="Proteomes" id="UP001172680"/>
    </source>
</evidence>
<dbReference type="Proteomes" id="UP001172680">
    <property type="component" value="Unassembled WGS sequence"/>
</dbReference>
<accession>A0ACC2ZFY8</accession>
<keyword evidence="2" id="KW-1185">Reference proteome</keyword>
<sequence length="253" mass="28385">MEQALRGSCACGRNRYVVEIPQHPLSSPASSSTTVALVVSTIKLARHPQSAIGRHQASPITAWLRVPIDWYHSATYAFFPDETHRSIRRSFVSPFSPFGTRREFCGYCGTQLSSWNERTREDADFISLTVGSVIDDDLEILDRMGLLPERDEEEAEAEAGSSKAVLPAKRQTQTALLVSERNRGAPWFEEMVQQTRLGRIKRQKGGHTSDDGSLRVEWEIVEYEGDIEDGTVTGKRKIGEMEDGREDVVMRIA</sequence>
<protein>
    <submittedName>
        <fullName evidence="1">Uncharacterized protein</fullName>
    </submittedName>
</protein>
<reference evidence="1" key="1">
    <citation type="submission" date="2022-10" db="EMBL/GenBank/DDBJ databases">
        <title>Culturing micro-colonial fungi from biological soil crusts in the Mojave desert and describing Neophaeococcomyces mojavensis, and introducing the new genera and species Taxawa tesnikishii.</title>
        <authorList>
            <person name="Kurbessoian T."/>
            <person name="Stajich J.E."/>
        </authorList>
    </citation>
    <scope>NUCLEOTIDE SEQUENCE</scope>
    <source>
        <strain evidence="1">JES_115</strain>
    </source>
</reference>